<organism evidence="3 4">
    <name type="scientific">Bradyrhizobium yuanmingense</name>
    <dbReference type="NCBI Taxonomy" id="108015"/>
    <lineage>
        <taxon>Bacteria</taxon>
        <taxon>Pseudomonadati</taxon>
        <taxon>Pseudomonadota</taxon>
        <taxon>Alphaproteobacteria</taxon>
        <taxon>Hyphomicrobiales</taxon>
        <taxon>Nitrobacteraceae</taxon>
        <taxon>Bradyrhizobium</taxon>
    </lineage>
</organism>
<accession>A0A0R3CDB6</accession>
<proteinExistence type="predicted"/>
<dbReference type="AlphaFoldDB" id="A0A0R3CDB6"/>
<gene>
    <name evidence="3" type="ORF">AOQ72_24530</name>
</gene>
<feature type="transmembrane region" description="Helical" evidence="1">
    <location>
        <begin position="33"/>
        <end position="54"/>
    </location>
</feature>
<evidence type="ECO:0000313" key="3">
    <source>
        <dbReference type="EMBL" id="KRP94364.1"/>
    </source>
</evidence>
<evidence type="ECO:0000259" key="2">
    <source>
        <dbReference type="Pfam" id="PF02464"/>
    </source>
</evidence>
<keyword evidence="1" id="KW-1133">Transmembrane helix</keyword>
<protein>
    <submittedName>
        <fullName evidence="3">Damage-inducible protein</fullName>
    </submittedName>
</protein>
<evidence type="ECO:0000313" key="4">
    <source>
        <dbReference type="Proteomes" id="UP000051380"/>
    </source>
</evidence>
<comment type="caution">
    <text evidence="3">The sequence shown here is derived from an EMBL/GenBank/DDBJ whole genome shotgun (WGS) entry which is preliminary data.</text>
</comment>
<evidence type="ECO:0000256" key="1">
    <source>
        <dbReference type="SAM" id="Phobius"/>
    </source>
</evidence>
<dbReference type="Proteomes" id="UP000051380">
    <property type="component" value="Unassembled WGS sequence"/>
</dbReference>
<dbReference type="InterPro" id="IPR036653">
    <property type="entry name" value="CinA-like_C"/>
</dbReference>
<dbReference type="RefSeq" id="WP_057028335.1">
    <property type="nucleotide sequence ID" value="NZ_LJYF01000029.1"/>
</dbReference>
<dbReference type="Gene3D" id="3.90.950.20">
    <property type="entry name" value="CinA-like"/>
    <property type="match status" value="1"/>
</dbReference>
<dbReference type="STRING" id="108015.GA0061099_100334"/>
<dbReference type="SUPFAM" id="SSF142433">
    <property type="entry name" value="CinA-like"/>
    <property type="match status" value="1"/>
</dbReference>
<keyword evidence="1" id="KW-0812">Transmembrane</keyword>
<dbReference type="Pfam" id="PF02464">
    <property type="entry name" value="CinA"/>
    <property type="match status" value="1"/>
</dbReference>
<name>A0A0R3CDB6_9BRAD</name>
<dbReference type="InterPro" id="IPR008136">
    <property type="entry name" value="CinA_C"/>
</dbReference>
<dbReference type="OrthoDB" id="1253990at2"/>
<feature type="domain" description="CinA C-terminal" evidence="2">
    <location>
        <begin position="7"/>
        <end position="157"/>
    </location>
</feature>
<dbReference type="EMBL" id="LJYF01000029">
    <property type="protein sequence ID" value="KRP94364.1"/>
    <property type="molecule type" value="Genomic_DNA"/>
</dbReference>
<reference evidence="3 4" key="1">
    <citation type="submission" date="2015-09" db="EMBL/GenBank/DDBJ databases">
        <title>Draft Genome Sequence of the Strain BR 3267 (Bradyrhizobium yuanmingense) recommended as inoculant for cowpea in Brazil.</title>
        <authorList>
            <person name="Simoes-Araujo J.L."/>
            <person name="Zilli J.E."/>
        </authorList>
    </citation>
    <scope>NUCLEOTIDE SEQUENCE [LARGE SCALE GENOMIC DNA]</scope>
    <source>
        <strain evidence="3 4">BR3267</strain>
    </source>
</reference>
<dbReference type="NCBIfam" id="TIGR00199">
    <property type="entry name" value="PncC_domain"/>
    <property type="match status" value="1"/>
</dbReference>
<sequence>MKELVGIAEQVAAKLIARKQTIAVAESSAGGMIAASLLAVPGASAYFLGGAVVYTRDARRVLMDISDEGMKGFRSSSEPYAQLLAEQMRTRFDSDWGLSETGAAGPTGNRYGDSAGHSCMAVAGPASEVMTLETGSNDRFGNMQMFAAAALKLLLRKLEG</sequence>
<keyword evidence="1" id="KW-0472">Membrane</keyword>